<dbReference type="GO" id="GO:0006302">
    <property type="term" value="P:double-strand break repair"/>
    <property type="evidence" value="ECO:0007669"/>
    <property type="project" value="TreeGrafter"/>
</dbReference>
<dbReference type="GO" id="GO:0006261">
    <property type="term" value="P:DNA-templated DNA replication"/>
    <property type="evidence" value="ECO:0007669"/>
    <property type="project" value="InterPro"/>
</dbReference>
<evidence type="ECO:0000256" key="8">
    <source>
        <dbReference type="ARBA" id="ARBA00049244"/>
    </source>
</evidence>
<dbReference type="InterPro" id="IPR036397">
    <property type="entry name" value="RNaseH_sf"/>
</dbReference>
<dbReference type="EC" id="2.7.7.7" evidence="2"/>
<dbReference type="GO" id="GO:0003887">
    <property type="term" value="F:DNA-directed DNA polymerase activity"/>
    <property type="evidence" value="ECO:0007669"/>
    <property type="project" value="UniProtKB-KW"/>
</dbReference>
<dbReference type="Pfam" id="PF00476">
    <property type="entry name" value="DNA_pol_A"/>
    <property type="match status" value="1"/>
</dbReference>
<keyword evidence="6" id="KW-0239">DNA-directed DNA polymerase</keyword>
<dbReference type="SMART" id="SM00482">
    <property type="entry name" value="POLAc"/>
    <property type="match status" value="1"/>
</dbReference>
<evidence type="ECO:0000256" key="1">
    <source>
        <dbReference type="ARBA" id="ARBA00007705"/>
    </source>
</evidence>
<evidence type="ECO:0000256" key="7">
    <source>
        <dbReference type="ARBA" id="ARBA00023125"/>
    </source>
</evidence>
<accession>A0A240F7E9</accession>
<dbReference type="InterPro" id="IPR019760">
    <property type="entry name" value="DNA-dir_DNA_pol_A_CS"/>
</dbReference>
<gene>
    <name evidence="10" type="primary">POLA</name>
</gene>
<dbReference type="InterPro" id="IPR002298">
    <property type="entry name" value="DNA_polymerase_A"/>
</dbReference>
<dbReference type="PANTHER" id="PTHR10133">
    <property type="entry name" value="DNA POLYMERASE I"/>
    <property type="match status" value="1"/>
</dbReference>
<dbReference type="Gene3D" id="3.30.70.370">
    <property type="match status" value="2"/>
</dbReference>
<proteinExistence type="inferred from homology"/>
<evidence type="ECO:0000256" key="3">
    <source>
        <dbReference type="ARBA" id="ARBA00022679"/>
    </source>
</evidence>
<evidence type="ECO:0000256" key="4">
    <source>
        <dbReference type="ARBA" id="ARBA00022695"/>
    </source>
</evidence>
<name>A0A240F7E9_9VIRU</name>
<keyword evidence="4" id="KW-0548">Nucleotidyltransferase</keyword>
<dbReference type="InterPro" id="IPR012337">
    <property type="entry name" value="RNaseH-like_sf"/>
</dbReference>
<feature type="domain" description="DNA-directed DNA polymerase family A palm" evidence="9">
    <location>
        <begin position="327"/>
        <end position="514"/>
    </location>
</feature>
<organism evidence="10">
    <name type="scientific">uncultured virus</name>
    <dbReference type="NCBI Taxonomy" id="340016"/>
    <lineage>
        <taxon>Viruses</taxon>
        <taxon>environmental samples</taxon>
    </lineage>
</organism>
<reference evidence="10" key="1">
    <citation type="journal article" date="2017" name="ISME J.">
        <title>Novel chaperonins are prevalent in the virioplankton and demonstrate links to viral biology and ecology.</title>
        <authorList>
            <person name="Marine R.L."/>
            <person name="Nasko D.J."/>
            <person name="Wray J."/>
            <person name="Polson S.W."/>
            <person name="Wommack K.E."/>
        </authorList>
    </citation>
    <scope>NUCLEOTIDE SEQUENCE</scope>
</reference>
<dbReference type="SUPFAM" id="SSF53098">
    <property type="entry name" value="Ribonuclease H-like"/>
    <property type="match status" value="1"/>
</dbReference>
<dbReference type="SUPFAM" id="SSF56672">
    <property type="entry name" value="DNA/RNA polymerases"/>
    <property type="match status" value="1"/>
</dbReference>
<evidence type="ECO:0000259" key="9">
    <source>
        <dbReference type="SMART" id="SM00482"/>
    </source>
</evidence>
<dbReference type="PRINTS" id="PR00868">
    <property type="entry name" value="DNAPOLI"/>
</dbReference>
<evidence type="ECO:0000313" key="10">
    <source>
        <dbReference type="EMBL" id="AQM32724.1"/>
    </source>
</evidence>
<evidence type="ECO:0000256" key="2">
    <source>
        <dbReference type="ARBA" id="ARBA00012417"/>
    </source>
</evidence>
<dbReference type="InterPro" id="IPR043502">
    <property type="entry name" value="DNA/RNA_pol_sf"/>
</dbReference>
<keyword evidence="7" id="KW-0238">DNA-binding</keyword>
<keyword evidence="5" id="KW-0235">DNA replication</keyword>
<keyword evidence="3" id="KW-0808">Transferase</keyword>
<sequence length="553" mass="62128">MSVVLDIETDAIDATKIHCIVAYDIDKNIPYTFVEEECYVKFPNFARRVSKFIMHNGISFDAPVLNKLTGTDIQSDRILDTMILSQLYNPIIEKGHSLKSWGERLGIPKGEVDSFDHFSEEMLDYCKQDVNVTYSLYKYFKKQQNVFSSRSIALEHKIKSIIQQQEDNGFYLDLPKATTFISCVQDKMDNIEGELQQIFPPHVVSGRTHKRSGKPLDDIVTPFNPASRKQIAERLMGLGWKPEKKTDKGNVIVDEAVLETIDLPEAKKISEYLLLGKRYAQVKSWVEAADSSSRVHGRVLTLKTVTGRMAHTSPNMAQVPAVYSPMGTECRSMWSVEDATNYSLVGTDASGLELRGLAHMMDDPKFTQEILEGDVHTANMKMAGLTDRDQAKTFIYALMYGAGAAKIGKIVGGTAREGEALISKFMSNMPKFSALKNNLNKTVERNGVIPGLDGRTLQVRSPHAALNTLIQGAGAVICKQWLVQMHEAYTKKGLDVRLVASIHDEYQFEVHNKDCEEFGLITKTAMKEVEEIYSFRCPLDSEYKIGKNWAETH</sequence>
<comment type="catalytic activity">
    <reaction evidence="8">
        <text>DNA(n) + a 2'-deoxyribonucleoside 5'-triphosphate = DNA(n+1) + diphosphate</text>
        <dbReference type="Rhea" id="RHEA:22508"/>
        <dbReference type="Rhea" id="RHEA-COMP:17339"/>
        <dbReference type="Rhea" id="RHEA-COMP:17340"/>
        <dbReference type="ChEBI" id="CHEBI:33019"/>
        <dbReference type="ChEBI" id="CHEBI:61560"/>
        <dbReference type="ChEBI" id="CHEBI:173112"/>
        <dbReference type="EC" id="2.7.7.7"/>
    </reaction>
</comment>
<evidence type="ECO:0000256" key="5">
    <source>
        <dbReference type="ARBA" id="ARBA00022705"/>
    </source>
</evidence>
<dbReference type="InterPro" id="IPR001098">
    <property type="entry name" value="DNA-dir_DNA_pol_A_palm_dom"/>
</dbReference>
<comment type="similarity">
    <text evidence="1">Belongs to the DNA polymerase type-A family.</text>
</comment>
<protein>
    <recommendedName>
        <fullName evidence="2">DNA-directed DNA polymerase</fullName>
        <ecNumber evidence="2">2.7.7.7</ecNumber>
    </recommendedName>
</protein>
<evidence type="ECO:0000256" key="6">
    <source>
        <dbReference type="ARBA" id="ARBA00022932"/>
    </source>
</evidence>
<dbReference type="PANTHER" id="PTHR10133:SF27">
    <property type="entry name" value="DNA POLYMERASE NU"/>
    <property type="match status" value="1"/>
</dbReference>
<dbReference type="GO" id="GO:0003677">
    <property type="term" value="F:DNA binding"/>
    <property type="evidence" value="ECO:0007669"/>
    <property type="project" value="UniProtKB-KW"/>
</dbReference>
<dbReference type="Gene3D" id="3.30.420.10">
    <property type="entry name" value="Ribonuclease H-like superfamily/Ribonuclease H"/>
    <property type="match status" value="1"/>
</dbReference>
<dbReference type="EMBL" id="KU595558">
    <property type="protein sequence ID" value="AQM32724.1"/>
    <property type="molecule type" value="Genomic_DNA"/>
</dbReference>
<dbReference type="Gene3D" id="1.20.1060.10">
    <property type="entry name" value="Taq DNA Polymerase, Chain T, domain 4"/>
    <property type="match status" value="1"/>
</dbReference>
<dbReference type="PROSITE" id="PS00447">
    <property type="entry name" value="DNA_POLYMERASE_A"/>
    <property type="match status" value="1"/>
</dbReference>